<sequence>MSEKTTKKTKKEKKTEEKPQSIDLTAFLTGPSSETKEKSPEEKTEEKAYFTDEVEKIVLSELAQAGNKLPKSKLYEKVVRRGVKPVIFYQALTRLMEKGKVKRIFDPEIEEYVYVAS</sequence>
<dbReference type="AlphaFoldDB" id="A0A3G1A6W9"/>
<reference evidence="3" key="1">
    <citation type="book" date="2010" name="EXTREMOPHILES" publisher="0:0-0">
        <title>Complete genome sequences of ten hyperthermophilic archaea reveal their metabolic capabilities and possible ecological roles.</title>
        <editorList>
            <person name="?"/>
        </editorList>
        <authorList>
            <person name="Ravin N.V."/>
            <person name="Mardanov A.V."/>
            <person name="Bonch-Osmolovskaya E.A."/>
            <person name="Skryabin K.G."/>
        </authorList>
    </citation>
    <scope>NUCLEOTIDE SEQUENCE [LARGE SCALE GENOMIC DNA]</scope>
    <source>
        <strain evidence="3">1505</strain>
    </source>
</reference>
<dbReference type="KEGG" id="tcb:TCARB_1669"/>
<feature type="region of interest" description="Disordered" evidence="1">
    <location>
        <begin position="1"/>
        <end position="47"/>
    </location>
</feature>
<protein>
    <submittedName>
        <fullName evidence="2">Uncharacterized protein</fullName>
    </submittedName>
</protein>
<evidence type="ECO:0000313" key="2">
    <source>
        <dbReference type="EMBL" id="AJB42709.1"/>
    </source>
</evidence>
<evidence type="ECO:0000313" key="3">
    <source>
        <dbReference type="Proteomes" id="UP000266720"/>
    </source>
</evidence>
<organism evidence="2 3">
    <name type="scientific">Thermofilum adornatum 1505</name>
    <dbReference type="NCBI Taxonomy" id="697581"/>
    <lineage>
        <taxon>Archaea</taxon>
        <taxon>Thermoproteota</taxon>
        <taxon>Thermoprotei</taxon>
        <taxon>Thermofilales</taxon>
        <taxon>Thermofilaceae</taxon>
        <taxon>Thermofilum</taxon>
    </lineage>
</organism>
<evidence type="ECO:0000256" key="1">
    <source>
        <dbReference type="SAM" id="MobiDB-lite"/>
    </source>
</evidence>
<gene>
    <name evidence="2" type="ORF">TCARB_1669</name>
</gene>
<accession>A0A3G1A6W9</accession>
<feature type="compositionally biased region" description="Basic and acidic residues" evidence="1">
    <location>
        <begin position="34"/>
        <end position="47"/>
    </location>
</feature>
<dbReference type="RefSeq" id="WP_020962284.1">
    <property type="nucleotide sequence ID" value="NZ_CP007493.1"/>
</dbReference>
<dbReference type="Proteomes" id="UP000266720">
    <property type="component" value="Chromosome"/>
</dbReference>
<dbReference type="GeneID" id="16573247"/>
<dbReference type="STRING" id="697581.TCARB_1669"/>
<proteinExistence type="predicted"/>
<name>A0A3G1A6W9_9CREN</name>
<dbReference type="GeneID" id="25407073"/>
<dbReference type="EMBL" id="CP007493">
    <property type="protein sequence ID" value="AJB42709.1"/>
    <property type="molecule type" value="Genomic_DNA"/>
</dbReference>